<dbReference type="Pfam" id="PF01408">
    <property type="entry name" value="GFO_IDH_MocA"/>
    <property type="match status" value="1"/>
</dbReference>
<dbReference type="OrthoDB" id="7798185at2"/>
<dbReference type="InterPro" id="IPR051450">
    <property type="entry name" value="Gfo/Idh/MocA_Oxidoreductases"/>
</dbReference>
<organism evidence="3 4">
    <name type="scientific">Stappia indica</name>
    <dbReference type="NCBI Taxonomy" id="538381"/>
    <lineage>
        <taxon>Bacteria</taxon>
        <taxon>Pseudomonadati</taxon>
        <taxon>Pseudomonadota</taxon>
        <taxon>Alphaproteobacteria</taxon>
        <taxon>Hyphomicrobiales</taxon>
        <taxon>Stappiaceae</taxon>
        <taxon>Stappia</taxon>
    </lineage>
</organism>
<dbReference type="PANTHER" id="PTHR43377">
    <property type="entry name" value="BILIVERDIN REDUCTASE A"/>
    <property type="match status" value="1"/>
</dbReference>
<name>A0A285SGI3_9HYPH</name>
<dbReference type="STRING" id="538381.GCA_001696535_02020"/>
<dbReference type="Proteomes" id="UP000219331">
    <property type="component" value="Unassembled WGS sequence"/>
</dbReference>
<dbReference type="GO" id="GO:0000166">
    <property type="term" value="F:nucleotide binding"/>
    <property type="evidence" value="ECO:0007669"/>
    <property type="project" value="InterPro"/>
</dbReference>
<evidence type="ECO:0000313" key="3">
    <source>
        <dbReference type="EMBL" id="SOC07007.1"/>
    </source>
</evidence>
<dbReference type="InterPro" id="IPR055170">
    <property type="entry name" value="GFO_IDH_MocA-like_dom"/>
</dbReference>
<dbReference type="PROSITE" id="PS51257">
    <property type="entry name" value="PROKAR_LIPOPROTEIN"/>
    <property type="match status" value="1"/>
</dbReference>
<gene>
    <name evidence="3" type="ORF">SAMN05421512_105271</name>
</gene>
<accession>A0A285SGI3</accession>
<dbReference type="AlphaFoldDB" id="A0A285SGI3"/>
<dbReference type="InterPro" id="IPR000683">
    <property type="entry name" value="Gfo/Idh/MocA-like_OxRdtase_N"/>
</dbReference>
<feature type="domain" description="Gfo/Idh/MocA-like oxidoreductase N-terminal" evidence="1">
    <location>
        <begin position="5"/>
        <end position="119"/>
    </location>
</feature>
<dbReference type="Gene3D" id="3.30.360.10">
    <property type="entry name" value="Dihydrodipicolinate Reductase, domain 2"/>
    <property type="match status" value="1"/>
</dbReference>
<dbReference type="PANTHER" id="PTHR43377:SF1">
    <property type="entry name" value="BILIVERDIN REDUCTASE A"/>
    <property type="match status" value="1"/>
</dbReference>
<reference evidence="3 4" key="1">
    <citation type="submission" date="2017-08" db="EMBL/GenBank/DDBJ databases">
        <authorList>
            <person name="de Groot N.N."/>
        </authorList>
    </citation>
    <scope>NUCLEOTIDE SEQUENCE [LARGE SCALE GENOMIC DNA]</scope>
    <source>
        <strain evidence="3 4">USBA 352</strain>
    </source>
</reference>
<dbReference type="Gene3D" id="3.40.50.720">
    <property type="entry name" value="NAD(P)-binding Rossmann-like Domain"/>
    <property type="match status" value="1"/>
</dbReference>
<dbReference type="RefSeq" id="WP_097174923.1">
    <property type="nucleotide sequence ID" value="NZ_OBML01000005.1"/>
</dbReference>
<dbReference type="EMBL" id="OBML01000005">
    <property type="protein sequence ID" value="SOC07007.1"/>
    <property type="molecule type" value="Genomic_DNA"/>
</dbReference>
<sequence length="354" mass="37971">MMPLKAAVIGAGWFACECHIPALAARDDVILDGVCRIGAADLLRVRERFGFAFASEDYREVLARKPDIVVVASPHKFHFEHATAALEAGAHILCEKPMTLEPNEAWQLVRLADRVGRHLLIANSYNYLPHVASIRDRIAAGLIGDIEHVMCSFISATRDVFLGARGLDKWRAALFRPDDATWRDPAAGGGFAYGQLSHSLALMFFLTGLEPVRVSSSTCYRNDVDIADAAQLTLSNGAVASISGAAAMPQGHQALMRLFIAGSGGLVAMDFDLDSCEIRLNNGDVERLPLRAGDWTVDSAAPVLALADLAGGAGQNLSPGDIGAFTTSTIFSLLESSAKDGQPIQISEPLDFRR</sequence>
<dbReference type="SUPFAM" id="SSF51735">
    <property type="entry name" value="NAD(P)-binding Rossmann-fold domains"/>
    <property type="match status" value="1"/>
</dbReference>
<dbReference type="SUPFAM" id="SSF55347">
    <property type="entry name" value="Glyceraldehyde-3-phosphate dehydrogenase-like, C-terminal domain"/>
    <property type="match status" value="1"/>
</dbReference>
<evidence type="ECO:0000313" key="4">
    <source>
        <dbReference type="Proteomes" id="UP000219331"/>
    </source>
</evidence>
<proteinExistence type="predicted"/>
<evidence type="ECO:0000259" key="1">
    <source>
        <dbReference type="Pfam" id="PF01408"/>
    </source>
</evidence>
<keyword evidence="4" id="KW-1185">Reference proteome</keyword>
<dbReference type="Pfam" id="PF22725">
    <property type="entry name" value="GFO_IDH_MocA_C3"/>
    <property type="match status" value="1"/>
</dbReference>
<dbReference type="InterPro" id="IPR036291">
    <property type="entry name" value="NAD(P)-bd_dom_sf"/>
</dbReference>
<protein>
    <submittedName>
        <fullName evidence="3">Predicted dehydrogenase</fullName>
    </submittedName>
</protein>
<feature type="domain" description="GFO/IDH/MocA-like oxidoreductase" evidence="2">
    <location>
        <begin position="132"/>
        <end position="265"/>
    </location>
</feature>
<evidence type="ECO:0000259" key="2">
    <source>
        <dbReference type="Pfam" id="PF22725"/>
    </source>
</evidence>